<evidence type="ECO:0000313" key="2">
    <source>
        <dbReference type="EMBL" id="CPR15912.1"/>
    </source>
</evidence>
<keyword evidence="1" id="KW-0732">Signal</keyword>
<accession>A0A0D6JB59</accession>
<sequence>MTTRHMYVRGAVLCAAAGAMLMLGVANGFAPSQAVAAEDKEGVRDILFDTPQLNLVSAGETLKYNFSRDASAPKLLGPNFTDEIKVDVAKASEDGKRDVDVQIFSGDRGRDVRHLSGMTANPVLVFYLDRAVSNFALLGGGSKGYLKNRFRLALRTTAKIEPAKLQYNGKTVDGHHVWVTPYANDPSKEKMSGYEKARFDVFVSDEVPGYLVELKSHFESPQPGAPKLNERIVLDGVGVEK</sequence>
<feature type="chain" id="PRO_5002306244" evidence="1">
    <location>
        <begin position="37"/>
        <end position="241"/>
    </location>
</feature>
<protein>
    <submittedName>
        <fullName evidence="2">Uncharacterized protein</fullName>
    </submittedName>
</protein>
<dbReference type="EMBL" id="LN829119">
    <property type="protein sequence ID" value="CPR15912.1"/>
    <property type="molecule type" value="Genomic_DNA"/>
</dbReference>
<dbReference type="KEGG" id="fil:BN1229_v1_0558"/>
<feature type="signal peptide" evidence="1">
    <location>
        <begin position="1"/>
        <end position="36"/>
    </location>
</feature>
<dbReference type="Proteomes" id="UP000033187">
    <property type="component" value="Chromosome 1"/>
</dbReference>
<evidence type="ECO:0000313" key="3">
    <source>
        <dbReference type="Proteomes" id="UP000033187"/>
    </source>
</evidence>
<keyword evidence="3" id="KW-1185">Reference proteome</keyword>
<dbReference type="KEGG" id="fiy:BN1229_v1_0560"/>
<dbReference type="OrthoDB" id="5801444at2"/>
<reference evidence="3" key="1">
    <citation type="submission" date="2015-02" db="EMBL/GenBank/DDBJ databases">
        <authorList>
            <person name="Chooi Y.-H."/>
        </authorList>
    </citation>
    <scope>NUCLEOTIDE SEQUENCE [LARGE SCALE GENOMIC DNA]</scope>
    <source>
        <strain evidence="3">strain Y</strain>
    </source>
</reference>
<evidence type="ECO:0000256" key="1">
    <source>
        <dbReference type="SAM" id="SignalP"/>
    </source>
</evidence>
<gene>
    <name evidence="2" type="ORF">YBN1229_v1_0560</name>
</gene>
<dbReference type="AlphaFoldDB" id="A0A0D6JB59"/>
<proteinExistence type="predicted"/>
<name>A0A0D6JB59_9HYPH</name>
<dbReference type="RefSeq" id="WP_152024938.1">
    <property type="nucleotide sequence ID" value="NZ_LN829118.1"/>
</dbReference>
<organism evidence="2 3">
    <name type="scientific">Candidatus Filomicrobium marinum</name>
    <dbReference type="NCBI Taxonomy" id="1608628"/>
    <lineage>
        <taxon>Bacteria</taxon>
        <taxon>Pseudomonadati</taxon>
        <taxon>Pseudomonadota</taxon>
        <taxon>Alphaproteobacteria</taxon>
        <taxon>Hyphomicrobiales</taxon>
        <taxon>Hyphomicrobiaceae</taxon>
        <taxon>Filomicrobium</taxon>
    </lineage>
</organism>